<dbReference type="AlphaFoldDB" id="A0AAJ1U8J2"/>
<evidence type="ECO:0000256" key="1">
    <source>
        <dbReference type="SAM" id="MobiDB-lite"/>
    </source>
</evidence>
<name>A0AAJ1U8J2_9RHOB</name>
<evidence type="ECO:0000259" key="2">
    <source>
        <dbReference type="Pfam" id="PF01052"/>
    </source>
</evidence>
<proteinExistence type="predicted"/>
<keyword evidence="3" id="KW-0969">Cilium</keyword>
<dbReference type="SUPFAM" id="SSF101801">
    <property type="entry name" value="Surface presentation of antigens (SPOA)"/>
    <property type="match status" value="1"/>
</dbReference>
<dbReference type="Proteomes" id="UP001227162">
    <property type="component" value="Unassembled WGS sequence"/>
</dbReference>
<evidence type="ECO:0000313" key="3">
    <source>
        <dbReference type="EMBL" id="MDQ2095311.1"/>
    </source>
</evidence>
<protein>
    <submittedName>
        <fullName evidence="3">FliM/FliN family flagellar motor C-terminal domain-containing protein</fullName>
    </submittedName>
</protein>
<feature type="domain" description="Flagellar motor switch protein FliN-like C-terminal" evidence="2">
    <location>
        <begin position="204"/>
        <end position="271"/>
    </location>
</feature>
<feature type="region of interest" description="Disordered" evidence="1">
    <location>
        <begin position="285"/>
        <end position="379"/>
    </location>
</feature>
<keyword evidence="3" id="KW-0966">Cell projection</keyword>
<sequence>MTPARAWRLAVGRAADELFDLGLVATSVEAREAVQGDTLDLFSDDCLILLLDGPEGRRGAVSIELPILAGLIEKQTMGVVLQRSADLRPPTATDAALAAPLVNDILSGFARNLEEEEECDWAAGFRYGARLEESRLLGLSLDANDFHVFRLQLEMEAGAKQGEMIVVLPVPEPEPLPETCDDPSGDESEKSALGCRRRMGQGALMVAEAPLRAVLHRVRMPIRQLAELAPGDILPIPQSALVETRLETVGGTRVVKCTLGQLNGTRAVRITVAATASGVERALEGVGEEGGRQRHVPLPDRFPGASGADTLKDLDDIPDDGGRSAPDPSALDYDGTAIDLDAGGGVESVADLPDLPPMGDWGDLDDLPELALDDLPELK</sequence>
<dbReference type="RefSeq" id="WP_317626934.1">
    <property type="nucleotide sequence ID" value="NZ_JANFFA010000004.1"/>
</dbReference>
<reference evidence="3" key="2">
    <citation type="submission" date="2023-04" db="EMBL/GenBank/DDBJ databases">
        <title>'Rhodoalgimonas zhirmunskyi' gen. nov., isolated from a red alga.</title>
        <authorList>
            <person name="Nedashkovskaya O.I."/>
            <person name="Otstavnykh N.Y."/>
            <person name="Bystritskaya E.P."/>
            <person name="Balabanova L.A."/>
            <person name="Isaeva M.P."/>
        </authorList>
    </citation>
    <scope>NUCLEOTIDE SEQUENCE</scope>
    <source>
        <strain evidence="3">10Alg 79</strain>
    </source>
</reference>
<reference evidence="3" key="1">
    <citation type="submission" date="2022-07" db="EMBL/GenBank/DDBJ databases">
        <authorList>
            <person name="Otstavnykh N."/>
            <person name="Isaeva M."/>
            <person name="Bystritskaya E."/>
        </authorList>
    </citation>
    <scope>NUCLEOTIDE SEQUENCE</scope>
    <source>
        <strain evidence="3">10Alg 79</strain>
    </source>
</reference>
<dbReference type="Gene3D" id="2.30.330.10">
    <property type="entry name" value="SpoA-like"/>
    <property type="match status" value="1"/>
</dbReference>
<comment type="caution">
    <text evidence="3">The sequence shown here is derived from an EMBL/GenBank/DDBJ whole genome shotgun (WGS) entry which is preliminary data.</text>
</comment>
<keyword evidence="4" id="KW-1185">Reference proteome</keyword>
<dbReference type="Pfam" id="PF01052">
    <property type="entry name" value="FliMN_C"/>
    <property type="match status" value="1"/>
</dbReference>
<evidence type="ECO:0000313" key="4">
    <source>
        <dbReference type="Proteomes" id="UP001227162"/>
    </source>
</evidence>
<accession>A0AAJ1U8J2</accession>
<gene>
    <name evidence="3" type="ORF">NOI20_14425</name>
</gene>
<dbReference type="InterPro" id="IPR001543">
    <property type="entry name" value="FliN-like_C"/>
</dbReference>
<dbReference type="EMBL" id="JANFFA010000004">
    <property type="protein sequence ID" value="MDQ2095311.1"/>
    <property type="molecule type" value="Genomic_DNA"/>
</dbReference>
<organism evidence="3 4">
    <name type="scientific">Rhodalgimonas zhirmunskyi</name>
    <dbReference type="NCBI Taxonomy" id="2964767"/>
    <lineage>
        <taxon>Bacteria</taxon>
        <taxon>Pseudomonadati</taxon>
        <taxon>Pseudomonadota</taxon>
        <taxon>Alphaproteobacteria</taxon>
        <taxon>Rhodobacterales</taxon>
        <taxon>Roseobacteraceae</taxon>
        <taxon>Rhodalgimonas</taxon>
    </lineage>
</organism>
<keyword evidence="3" id="KW-0282">Flagellum</keyword>
<feature type="compositionally biased region" description="Acidic residues" evidence="1">
    <location>
        <begin position="362"/>
        <end position="379"/>
    </location>
</feature>
<dbReference type="InterPro" id="IPR036429">
    <property type="entry name" value="SpoA-like_sf"/>
</dbReference>